<keyword evidence="2" id="KW-1185">Reference proteome</keyword>
<accession>A0A225VBF5</accession>
<dbReference type="AlphaFoldDB" id="A0A225VBF5"/>
<dbReference type="GO" id="GO:0004386">
    <property type="term" value="F:helicase activity"/>
    <property type="evidence" value="ECO:0007669"/>
    <property type="project" value="UniProtKB-KW"/>
</dbReference>
<name>A0A225VBF5_9STRA</name>
<gene>
    <name evidence="1" type="ORF">PHMEG_00026246</name>
</gene>
<evidence type="ECO:0000313" key="2">
    <source>
        <dbReference type="Proteomes" id="UP000198211"/>
    </source>
</evidence>
<proteinExistence type="predicted"/>
<keyword evidence="1" id="KW-0347">Helicase</keyword>
<keyword evidence="1" id="KW-0547">Nucleotide-binding</keyword>
<comment type="caution">
    <text evidence="1">The sequence shown here is derived from an EMBL/GenBank/DDBJ whole genome shotgun (WGS) entry which is preliminary data.</text>
</comment>
<sequence length="113" mass="12681">MTIQTSRNPQTAAEGISREYLLQVGDRRHFISPTLGPDFIKAPEDMLLNVSSLPQSNIEEQARHRLLHLVETIYTDLNSGNHPEDYFADKIILTPKNTDVLAINNLILGMILG</sequence>
<reference evidence="2" key="1">
    <citation type="submission" date="2017-03" db="EMBL/GenBank/DDBJ databases">
        <title>Phytopthora megakarya and P. palmivora, two closely related causual agents of cacao black pod achieved similar genome size and gene model numbers by different mechanisms.</title>
        <authorList>
            <person name="Ali S."/>
            <person name="Shao J."/>
            <person name="Larry D.J."/>
            <person name="Kronmiller B."/>
            <person name="Shen D."/>
            <person name="Strem M.D."/>
            <person name="Melnick R.L."/>
            <person name="Guiltinan M.J."/>
            <person name="Tyler B.M."/>
            <person name="Meinhardt L.W."/>
            <person name="Bailey B.A."/>
        </authorList>
    </citation>
    <scope>NUCLEOTIDE SEQUENCE [LARGE SCALE GENOMIC DNA]</scope>
    <source>
        <strain evidence="2">zdho120</strain>
    </source>
</reference>
<dbReference type="OrthoDB" id="126875at2759"/>
<protein>
    <submittedName>
        <fullName evidence="1">Helitron helicase</fullName>
    </submittedName>
</protein>
<keyword evidence="1" id="KW-0067">ATP-binding</keyword>
<keyword evidence="1" id="KW-0378">Hydrolase</keyword>
<evidence type="ECO:0000313" key="1">
    <source>
        <dbReference type="EMBL" id="OWZ02228.1"/>
    </source>
</evidence>
<organism evidence="1 2">
    <name type="scientific">Phytophthora megakarya</name>
    <dbReference type="NCBI Taxonomy" id="4795"/>
    <lineage>
        <taxon>Eukaryota</taxon>
        <taxon>Sar</taxon>
        <taxon>Stramenopiles</taxon>
        <taxon>Oomycota</taxon>
        <taxon>Peronosporomycetes</taxon>
        <taxon>Peronosporales</taxon>
        <taxon>Peronosporaceae</taxon>
        <taxon>Phytophthora</taxon>
    </lineage>
</organism>
<dbReference type="Proteomes" id="UP000198211">
    <property type="component" value="Unassembled WGS sequence"/>
</dbReference>
<dbReference type="EMBL" id="NBNE01006309">
    <property type="protein sequence ID" value="OWZ02228.1"/>
    <property type="molecule type" value="Genomic_DNA"/>
</dbReference>